<evidence type="ECO:0000313" key="4">
    <source>
        <dbReference type="Proteomes" id="UP000076798"/>
    </source>
</evidence>
<feature type="compositionally biased region" description="Basic and acidic residues" evidence="2">
    <location>
        <begin position="9"/>
        <end position="21"/>
    </location>
</feature>
<feature type="region of interest" description="Disordered" evidence="2">
    <location>
        <begin position="1"/>
        <end position="21"/>
    </location>
</feature>
<gene>
    <name evidence="3" type="ORF">SISSUDRAFT_1035903</name>
</gene>
<proteinExistence type="predicted"/>
<evidence type="ECO:0000256" key="1">
    <source>
        <dbReference type="SAM" id="Coils"/>
    </source>
</evidence>
<keyword evidence="1" id="KW-0175">Coiled coil</keyword>
<keyword evidence="4" id="KW-1185">Reference proteome</keyword>
<dbReference type="EMBL" id="KV428158">
    <property type="protein sequence ID" value="KZT34971.1"/>
    <property type="molecule type" value="Genomic_DNA"/>
</dbReference>
<evidence type="ECO:0000256" key="2">
    <source>
        <dbReference type="SAM" id="MobiDB-lite"/>
    </source>
</evidence>
<protein>
    <recommendedName>
        <fullName evidence="5">BHLH domain-containing protein</fullName>
    </recommendedName>
</protein>
<name>A0A166A5C7_9AGAM</name>
<dbReference type="AlphaFoldDB" id="A0A166A5C7"/>
<evidence type="ECO:0000313" key="3">
    <source>
        <dbReference type="EMBL" id="KZT34971.1"/>
    </source>
</evidence>
<feature type="coiled-coil region" evidence="1">
    <location>
        <begin position="50"/>
        <end position="77"/>
    </location>
</feature>
<sequence length="134" mass="15267">MPSANPNPHRRDIERKSRDKRSDALELVIQSLIDRGVLNPDHRISQADVLLVAEETLSDLSNELEESRAEIRHLTGVVMKIQQDMIAYSAPPIARTHFKGVYPRFVETLYRHSPVAGDLRVEWVDEAVFLAVLE</sequence>
<evidence type="ECO:0008006" key="5">
    <source>
        <dbReference type="Google" id="ProtNLM"/>
    </source>
</evidence>
<reference evidence="3 4" key="1">
    <citation type="journal article" date="2016" name="Mol. Biol. Evol.">
        <title>Comparative Genomics of Early-Diverging Mushroom-Forming Fungi Provides Insights into the Origins of Lignocellulose Decay Capabilities.</title>
        <authorList>
            <person name="Nagy L.G."/>
            <person name="Riley R."/>
            <person name="Tritt A."/>
            <person name="Adam C."/>
            <person name="Daum C."/>
            <person name="Floudas D."/>
            <person name="Sun H."/>
            <person name="Yadav J.S."/>
            <person name="Pangilinan J."/>
            <person name="Larsson K.H."/>
            <person name="Matsuura K."/>
            <person name="Barry K."/>
            <person name="Labutti K."/>
            <person name="Kuo R."/>
            <person name="Ohm R.A."/>
            <person name="Bhattacharya S.S."/>
            <person name="Shirouzu T."/>
            <person name="Yoshinaga Y."/>
            <person name="Martin F.M."/>
            <person name="Grigoriev I.V."/>
            <person name="Hibbett D.S."/>
        </authorList>
    </citation>
    <scope>NUCLEOTIDE SEQUENCE [LARGE SCALE GENOMIC DNA]</scope>
    <source>
        <strain evidence="3 4">HHB10207 ss-3</strain>
    </source>
</reference>
<organism evidence="3 4">
    <name type="scientific">Sistotremastrum suecicum HHB10207 ss-3</name>
    <dbReference type="NCBI Taxonomy" id="1314776"/>
    <lineage>
        <taxon>Eukaryota</taxon>
        <taxon>Fungi</taxon>
        <taxon>Dikarya</taxon>
        <taxon>Basidiomycota</taxon>
        <taxon>Agaricomycotina</taxon>
        <taxon>Agaricomycetes</taxon>
        <taxon>Sistotremastrales</taxon>
        <taxon>Sistotremastraceae</taxon>
        <taxon>Sistotremastrum</taxon>
    </lineage>
</organism>
<dbReference type="Proteomes" id="UP000076798">
    <property type="component" value="Unassembled WGS sequence"/>
</dbReference>
<accession>A0A166A5C7</accession>